<sequence>MELPQRRGGAPTRVRVLGRHQGRRPAITLHVVTTPDCPTTTDCSRSSSRETCHGPNTCREPLLLGAPPLRHPAHLPVASRSLHRRGSGATVPP</sequence>
<evidence type="ECO:0000313" key="2">
    <source>
        <dbReference type="EMBL" id="KAF0890352.1"/>
    </source>
</evidence>
<dbReference type="AlphaFoldDB" id="A0A6G1BR81"/>
<name>A0A6G1BR81_9ORYZ</name>
<organism evidence="2 3">
    <name type="scientific">Oryza meyeriana var. granulata</name>
    <dbReference type="NCBI Taxonomy" id="110450"/>
    <lineage>
        <taxon>Eukaryota</taxon>
        <taxon>Viridiplantae</taxon>
        <taxon>Streptophyta</taxon>
        <taxon>Embryophyta</taxon>
        <taxon>Tracheophyta</taxon>
        <taxon>Spermatophyta</taxon>
        <taxon>Magnoliopsida</taxon>
        <taxon>Liliopsida</taxon>
        <taxon>Poales</taxon>
        <taxon>Poaceae</taxon>
        <taxon>BOP clade</taxon>
        <taxon>Oryzoideae</taxon>
        <taxon>Oryzeae</taxon>
        <taxon>Oryzinae</taxon>
        <taxon>Oryza</taxon>
        <taxon>Oryza meyeriana</taxon>
    </lineage>
</organism>
<feature type="region of interest" description="Disordered" evidence="1">
    <location>
        <begin position="63"/>
        <end position="93"/>
    </location>
</feature>
<feature type="region of interest" description="Disordered" evidence="1">
    <location>
        <begin position="37"/>
        <end position="56"/>
    </location>
</feature>
<dbReference type="Proteomes" id="UP000479710">
    <property type="component" value="Unassembled WGS sequence"/>
</dbReference>
<evidence type="ECO:0000313" key="3">
    <source>
        <dbReference type="Proteomes" id="UP000479710"/>
    </source>
</evidence>
<evidence type="ECO:0000256" key="1">
    <source>
        <dbReference type="SAM" id="MobiDB-lite"/>
    </source>
</evidence>
<accession>A0A6G1BR81</accession>
<proteinExistence type="predicted"/>
<protein>
    <submittedName>
        <fullName evidence="2">Uncharacterized protein</fullName>
    </submittedName>
</protein>
<gene>
    <name evidence="2" type="ORF">E2562_002751</name>
</gene>
<dbReference type="EMBL" id="SPHZ02000011">
    <property type="protein sequence ID" value="KAF0890352.1"/>
    <property type="molecule type" value="Genomic_DNA"/>
</dbReference>
<keyword evidence="3" id="KW-1185">Reference proteome</keyword>
<comment type="caution">
    <text evidence="2">The sequence shown here is derived from an EMBL/GenBank/DDBJ whole genome shotgun (WGS) entry which is preliminary data.</text>
</comment>
<reference evidence="2 3" key="1">
    <citation type="submission" date="2019-11" db="EMBL/GenBank/DDBJ databases">
        <title>Whole genome sequence of Oryza granulata.</title>
        <authorList>
            <person name="Li W."/>
        </authorList>
    </citation>
    <scope>NUCLEOTIDE SEQUENCE [LARGE SCALE GENOMIC DNA]</scope>
    <source>
        <strain evidence="3">cv. Menghai</strain>
        <tissue evidence="2">Leaf</tissue>
    </source>
</reference>